<feature type="transmembrane region" description="Helical" evidence="1">
    <location>
        <begin position="9"/>
        <end position="29"/>
    </location>
</feature>
<keyword evidence="1" id="KW-0812">Transmembrane</keyword>
<proteinExistence type="predicted"/>
<keyword evidence="1" id="KW-1133">Transmembrane helix</keyword>
<protein>
    <submittedName>
        <fullName evidence="2">Uncharacterized protein</fullName>
    </submittedName>
</protein>
<reference evidence="3" key="1">
    <citation type="journal article" date="2011" name="J. Bacteriol.">
        <title>Genome sequences of eight morphologically diverse alphaproteobacteria.</title>
        <authorList>
            <consortium name="US DOE Joint Genome Institute"/>
            <person name="Brown P.J."/>
            <person name="Kysela D.T."/>
            <person name="Buechlein A."/>
            <person name="Hemmerich C."/>
            <person name="Brun Y.V."/>
        </authorList>
    </citation>
    <scope>NUCLEOTIDE SEQUENCE [LARGE SCALE GENOMIC DNA]</scope>
    <source>
        <strain evidence="3">ATCC 15264 / DSM 4735 / LMG 14903 / NBRC 16000 / CB 81</strain>
    </source>
</reference>
<name>D9QG95_BRESC</name>
<dbReference type="Proteomes" id="UP000002696">
    <property type="component" value="Chromosome"/>
</dbReference>
<sequence length="30" mass="3410">MSRDRLRMIAFYCAVALIPFTAIVGLLVIR</sequence>
<dbReference type="InParanoid" id="D9QG95"/>
<dbReference type="HOGENOM" id="CLU_3402455_0_0_5"/>
<evidence type="ECO:0000313" key="2">
    <source>
        <dbReference type="EMBL" id="ADL02637.1"/>
    </source>
</evidence>
<dbReference type="EMBL" id="CP002102">
    <property type="protein sequence ID" value="ADL02637.1"/>
    <property type="molecule type" value="Genomic_DNA"/>
</dbReference>
<gene>
    <name evidence="2" type="ordered locus">Bresu_3331</name>
</gene>
<accession>D9QG95</accession>
<evidence type="ECO:0000313" key="3">
    <source>
        <dbReference type="Proteomes" id="UP000002696"/>
    </source>
</evidence>
<evidence type="ECO:0000256" key="1">
    <source>
        <dbReference type="SAM" id="Phobius"/>
    </source>
</evidence>
<dbReference type="AlphaFoldDB" id="D9QG95"/>
<keyword evidence="3" id="KW-1185">Reference proteome</keyword>
<keyword evidence="1" id="KW-0472">Membrane</keyword>
<organism evidence="2 3">
    <name type="scientific">Brevundimonas subvibrioides (strain ATCC 15264 / DSM 4735 / LMG 14903 / NBRC 16000 / CB 81)</name>
    <name type="common">Caulobacter subvibrioides</name>
    <dbReference type="NCBI Taxonomy" id="633149"/>
    <lineage>
        <taxon>Bacteria</taxon>
        <taxon>Pseudomonadati</taxon>
        <taxon>Pseudomonadota</taxon>
        <taxon>Alphaproteobacteria</taxon>
        <taxon>Caulobacterales</taxon>
        <taxon>Caulobacteraceae</taxon>
        <taxon>Brevundimonas</taxon>
    </lineage>
</organism>
<dbReference type="KEGG" id="bsb:Bresu_3331"/>